<feature type="transmembrane region" description="Helical" evidence="1">
    <location>
        <begin position="46"/>
        <end position="72"/>
    </location>
</feature>
<keyword evidence="1" id="KW-0812">Transmembrane</keyword>
<accession>A0AAJ1X663</accession>
<dbReference type="Pfam" id="PF18910">
    <property type="entry name" value="DUF5665"/>
    <property type="match status" value="1"/>
</dbReference>
<evidence type="ECO:0000256" key="1">
    <source>
        <dbReference type="SAM" id="Phobius"/>
    </source>
</evidence>
<evidence type="ECO:0000313" key="3">
    <source>
        <dbReference type="Proteomes" id="UP001227162"/>
    </source>
</evidence>
<dbReference type="EMBL" id="JANFFA010000003">
    <property type="protein sequence ID" value="MDQ2094864.1"/>
    <property type="molecule type" value="Genomic_DNA"/>
</dbReference>
<organism evidence="2 3">
    <name type="scientific">Rhodalgimonas zhirmunskyi</name>
    <dbReference type="NCBI Taxonomy" id="2964767"/>
    <lineage>
        <taxon>Bacteria</taxon>
        <taxon>Pseudomonadati</taxon>
        <taxon>Pseudomonadota</taxon>
        <taxon>Alphaproteobacteria</taxon>
        <taxon>Rhodobacterales</taxon>
        <taxon>Roseobacteraceae</taxon>
        <taxon>Rhodalgimonas</taxon>
    </lineage>
</organism>
<proteinExistence type="predicted"/>
<protein>
    <submittedName>
        <fullName evidence="2">DUF5665 domain-containing protein</fullName>
    </submittedName>
</protein>
<reference evidence="2" key="2">
    <citation type="submission" date="2023-04" db="EMBL/GenBank/DDBJ databases">
        <title>'Rhodoalgimonas zhirmunskyi' gen. nov., isolated from a red alga.</title>
        <authorList>
            <person name="Nedashkovskaya O.I."/>
            <person name="Otstavnykh N.Y."/>
            <person name="Bystritskaya E.P."/>
            <person name="Balabanova L.A."/>
            <person name="Isaeva M.P."/>
        </authorList>
    </citation>
    <scope>NUCLEOTIDE SEQUENCE</scope>
    <source>
        <strain evidence="2">10Alg 79</strain>
    </source>
</reference>
<keyword evidence="1" id="KW-1133">Transmembrane helix</keyword>
<name>A0AAJ1X663_9RHOB</name>
<sequence length="100" mass="11562">MDARDQETLQAETEALNRLAQEVERLNTHRFVALHNKPLRLLTFQFFRGMAFGLGSVVGATILVSVVAWWLAQFQFLPIVGDWVSQISQQIERDKYEVDR</sequence>
<dbReference type="AlphaFoldDB" id="A0AAJ1X663"/>
<keyword evidence="3" id="KW-1185">Reference proteome</keyword>
<dbReference type="RefSeq" id="WP_317626473.1">
    <property type="nucleotide sequence ID" value="NZ_JANFFA010000003.1"/>
</dbReference>
<comment type="caution">
    <text evidence="2">The sequence shown here is derived from an EMBL/GenBank/DDBJ whole genome shotgun (WGS) entry which is preliminary data.</text>
</comment>
<dbReference type="InterPro" id="IPR043723">
    <property type="entry name" value="DUF5665"/>
</dbReference>
<gene>
    <name evidence="2" type="ORF">NOI20_12140</name>
</gene>
<evidence type="ECO:0000313" key="2">
    <source>
        <dbReference type="EMBL" id="MDQ2094864.1"/>
    </source>
</evidence>
<dbReference type="Proteomes" id="UP001227162">
    <property type="component" value="Unassembled WGS sequence"/>
</dbReference>
<reference evidence="2" key="1">
    <citation type="submission" date="2022-07" db="EMBL/GenBank/DDBJ databases">
        <authorList>
            <person name="Otstavnykh N."/>
            <person name="Isaeva M."/>
            <person name="Bystritskaya E."/>
        </authorList>
    </citation>
    <scope>NUCLEOTIDE SEQUENCE</scope>
    <source>
        <strain evidence="2">10Alg 79</strain>
    </source>
</reference>
<keyword evidence="1" id="KW-0472">Membrane</keyword>